<dbReference type="Proteomes" id="UP000003011">
    <property type="component" value="Unassembled WGS sequence"/>
</dbReference>
<protein>
    <recommendedName>
        <fullName evidence="4">DUF4350 domain-containing protein</fullName>
    </recommendedName>
</protein>
<organism evidence="2 3">
    <name type="scientific">Johnsonella ignava ATCC 51276</name>
    <dbReference type="NCBI Taxonomy" id="679200"/>
    <lineage>
        <taxon>Bacteria</taxon>
        <taxon>Bacillati</taxon>
        <taxon>Bacillota</taxon>
        <taxon>Clostridia</taxon>
        <taxon>Lachnospirales</taxon>
        <taxon>Lachnospiraceae</taxon>
        <taxon>Johnsonella</taxon>
    </lineage>
</organism>
<keyword evidence="1" id="KW-1133">Transmembrane helix</keyword>
<keyword evidence="3" id="KW-1185">Reference proteome</keyword>
<dbReference type="PATRIC" id="fig|679200.3.peg.966"/>
<accession>G5GH76</accession>
<dbReference type="STRING" id="679200.HMPREF9333_00916"/>
<evidence type="ECO:0000256" key="1">
    <source>
        <dbReference type="SAM" id="Phobius"/>
    </source>
</evidence>
<keyword evidence="1" id="KW-0472">Membrane</keyword>
<evidence type="ECO:0000313" key="3">
    <source>
        <dbReference type="Proteomes" id="UP000003011"/>
    </source>
</evidence>
<evidence type="ECO:0000313" key="2">
    <source>
        <dbReference type="EMBL" id="EHI55873.1"/>
    </source>
</evidence>
<proteinExistence type="predicted"/>
<dbReference type="RefSeq" id="WP_005540220.1">
    <property type="nucleotide sequence ID" value="NZ_JH378831.1"/>
</dbReference>
<comment type="caution">
    <text evidence="2">The sequence shown here is derived from an EMBL/GenBank/DDBJ whole genome shotgun (WGS) entry which is preliminary data.</text>
</comment>
<dbReference type="OrthoDB" id="137965at2"/>
<dbReference type="AlphaFoldDB" id="G5GH76"/>
<feature type="transmembrane region" description="Helical" evidence="1">
    <location>
        <begin position="420"/>
        <end position="439"/>
    </location>
</feature>
<keyword evidence="1" id="KW-0812">Transmembrane</keyword>
<gene>
    <name evidence="2" type="ORF">HMPREF9333_00916</name>
</gene>
<dbReference type="eggNOG" id="COG0318">
    <property type="taxonomic scope" value="Bacteria"/>
</dbReference>
<reference evidence="2 3" key="1">
    <citation type="submission" date="2011-08" db="EMBL/GenBank/DDBJ databases">
        <title>The Genome Sequence of Johnsonella ignava ATCC 51276.</title>
        <authorList>
            <consortium name="The Broad Institute Genome Sequencing Platform"/>
            <person name="Earl A."/>
            <person name="Ward D."/>
            <person name="Feldgarden M."/>
            <person name="Gevers D."/>
            <person name="Izard J."/>
            <person name="Blanton J.M."/>
            <person name="Baranova O.V."/>
            <person name="Dewhirst F.E."/>
            <person name="Young S.K."/>
            <person name="Zeng Q."/>
            <person name="Gargeya S."/>
            <person name="Fitzgerald M."/>
            <person name="Haas B."/>
            <person name="Abouelleil A."/>
            <person name="Alvarado L."/>
            <person name="Arachchi H.M."/>
            <person name="Berlin A."/>
            <person name="Brown A."/>
            <person name="Chapman S.B."/>
            <person name="Chen Z."/>
            <person name="Dunbar C."/>
            <person name="Freedman E."/>
            <person name="Gearin G."/>
            <person name="Gellesch M."/>
            <person name="Goldberg J."/>
            <person name="Griggs A."/>
            <person name="Gujja S."/>
            <person name="Heiman D."/>
            <person name="Howarth C."/>
            <person name="Larson L."/>
            <person name="Lui A."/>
            <person name="MacDonald P.J.P."/>
            <person name="Montmayeur A."/>
            <person name="Murphy C."/>
            <person name="Neiman D."/>
            <person name="Pearson M."/>
            <person name="Priest M."/>
            <person name="Roberts A."/>
            <person name="Saif S."/>
            <person name="Shea T."/>
            <person name="Shenoy N."/>
            <person name="Sisk P."/>
            <person name="Stolte C."/>
            <person name="Sykes S."/>
            <person name="Wortman J."/>
            <person name="Nusbaum C."/>
            <person name="Birren B."/>
        </authorList>
    </citation>
    <scope>NUCLEOTIDE SEQUENCE [LARGE SCALE GENOMIC DNA]</scope>
    <source>
        <strain evidence="2 3">ATCC 51276</strain>
    </source>
</reference>
<dbReference type="HOGENOM" id="CLU_349439_0_0_9"/>
<dbReference type="EMBL" id="ACZL01000015">
    <property type="protein sequence ID" value="EHI55873.1"/>
    <property type="molecule type" value="Genomic_DNA"/>
</dbReference>
<sequence length="864" mass="97445">MSEIKKIVAASFAASLVLATVLIIKTGYASFAGENTGIKTVLPSVIRDNFENVPESDKDADIEISYGYGNSARTGRYLPVHINYRVKSDHFKGRVSIKTKAPNGDVYEYNYPLEFENEYEKTYYVPIGYDIDRIFVSLYDDGEQVIIKKEIELDTSSGSDNLLIGILSDNPEKLSYFDSVFINYGVISTKSVVLDQYDFPEDSAGLSQLDMIVISDFRIRDLNNMQSMALMDWIKKGGIMLLGTGSRANDTLGRYAPELLDDMYEASRLTEVDLGEGLGIDEPGGGSIETECVSFQLHGGSELIPGDEGPLLSAVNKENGVIAVASYDFADEAVSDYANKHTSYISGLLSKILGNARMEALEGGVYLQDYGLYSDIQSIINNERADKIPNIYLFMFLIILYIIIIGPGIFLFLKKRNLQTLYIRVVGIISVCFAIIIYMCSIRTRFRGVFYNYASILDVDEDSVSEQTYVNFRNPYNKDYTVDISKQYSVRTISGEDFNFKSSKPFSENDSVDVGLGFYDDKTRIDVYSPGAFYSQFFKLERTYLNDDLIGFSGEINLFKDELYGYVTNNYNEKIYSAAVILYGKLVLLGDMEPGQTIALDDLKVYNIPLTNLKTVSRLITGAENFPEIQSSTQSIASYKESTPAKDDSVEKDTSEYKKTDRFYMDAIGKAGLIEFYMYFHQSGYSPDAKVIGFSRNKPDNDIIIGKEVENLGISLLVSRLTTDNKKDNLVYRQVLIKTPTVLGGIFFANTNAFYPLEPLVLEYQLGDDLDIKEINFENISPEFLKLDNNIEVFEGDIYFYNYLKASYDKKEMRTYSIDELNDYLSPPKAMRIRYVYRDKNSDSNISLPMISVIGSDKENEGEK</sequence>
<evidence type="ECO:0008006" key="4">
    <source>
        <dbReference type="Google" id="ProtNLM"/>
    </source>
</evidence>
<feature type="transmembrane region" description="Helical" evidence="1">
    <location>
        <begin position="391"/>
        <end position="413"/>
    </location>
</feature>
<name>G5GH76_9FIRM</name>